<dbReference type="RefSeq" id="WP_075726476.1">
    <property type="nucleotide sequence ID" value="NZ_CP009245.1"/>
</dbReference>
<keyword evidence="1" id="KW-1133">Transmembrane helix</keyword>
<dbReference type="KEGG" id="caqu:CAQU_07365"/>
<keyword evidence="3" id="KW-1185">Reference proteome</keyword>
<feature type="transmembrane region" description="Helical" evidence="1">
    <location>
        <begin position="56"/>
        <end position="76"/>
    </location>
</feature>
<evidence type="ECO:0000313" key="3">
    <source>
        <dbReference type="Proteomes" id="UP000185478"/>
    </source>
</evidence>
<dbReference type="Proteomes" id="UP000185478">
    <property type="component" value="Chromosome"/>
</dbReference>
<keyword evidence="1" id="KW-0472">Membrane</keyword>
<proteinExistence type="predicted"/>
<name>A0A1L7CGC3_9CORY</name>
<accession>A0A1L7CGC3</accession>
<evidence type="ECO:0000256" key="1">
    <source>
        <dbReference type="SAM" id="Phobius"/>
    </source>
</evidence>
<organism evidence="2 3">
    <name type="scientific">Corynebacterium aquilae DSM 44791</name>
    <dbReference type="NCBI Taxonomy" id="1431546"/>
    <lineage>
        <taxon>Bacteria</taxon>
        <taxon>Bacillati</taxon>
        <taxon>Actinomycetota</taxon>
        <taxon>Actinomycetes</taxon>
        <taxon>Mycobacteriales</taxon>
        <taxon>Corynebacteriaceae</taxon>
        <taxon>Corynebacterium</taxon>
    </lineage>
</organism>
<reference evidence="2 3" key="1">
    <citation type="submission" date="2014-08" db="EMBL/GenBank/DDBJ databases">
        <title>Complete genome sequence of Corynebacterium aquilae S-613T(T) (=DSM 44791(T)), isolated from the choana of a healthy golden eagle.</title>
        <authorList>
            <person name="Ruckert C."/>
            <person name="Albersmeier A."/>
            <person name="Winkler A."/>
            <person name="Kalinowski J."/>
        </authorList>
    </citation>
    <scope>NUCLEOTIDE SEQUENCE [LARGE SCALE GENOMIC DNA]</scope>
    <source>
        <strain evidence="2 3">S-613</strain>
    </source>
</reference>
<keyword evidence="1" id="KW-0812">Transmembrane</keyword>
<dbReference type="EMBL" id="CP009245">
    <property type="protein sequence ID" value="APT84912.1"/>
    <property type="molecule type" value="Genomic_DNA"/>
</dbReference>
<dbReference type="AlphaFoldDB" id="A0A1L7CGC3"/>
<gene>
    <name evidence="2" type="ORF">CAQU_07365</name>
</gene>
<evidence type="ECO:0000313" key="2">
    <source>
        <dbReference type="EMBL" id="APT84912.1"/>
    </source>
</evidence>
<protein>
    <submittedName>
        <fullName evidence="2">Uncharacterized protein</fullName>
    </submittedName>
</protein>
<sequence>MTARTINNAMPSTSTAVFEPGRLPSARVSSGVRTVTVHYREPARDNGADSRRFSSILLGGTFGMVMGLAFLILGPAPDDSPQMMPMGHETSLTSIAK</sequence>